<feature type="region of interest" description="Disordered" evidence="1">
    <location>
        <begin position="628"/>
        <end position="647"/>
    </location>
</feature>
<keyword evidence="4" id="KW-1185">Reference proteome</keyword>
<dbReference type="Proteomes" id="UP000799423">
    <property type="component" value="Unassembled WGS sequence"/>
</dbReference>
<dbReference type="PANTHER" id="PTHR47685">
    <property type="entry name" value="MAGNESIUM TRANSPORT PROTEIN CORA"/>
    <property type="match status" value="1"/>
</dbReference>
<dbReference type="PANTHER" id="PTHR47685:SF1">
    <property type="entry name" value="MAGNESIUM TRANSPORT PROTEIN CORA"/>
    <property type="match status" value="1"/>
</dbReference>
<dbReference type="GO" id="GO:0016020">
    <property type="term" value="C:membrane"/>
    <property type="evidence" value="ECO:0007669"/>
    <property type="project" value="InterPro"/>
</dbReference>
<dbReference type="Gene3D" id="1.20.58.340">
    <property type="entry name" value="Magnesium transport protein CorA, transmembrane region"/>
    <property type="match status" value="1"/>
</dbReference>
<feature type="transmembrane region" description="Helical" evidence="2">
    <location>
        <begin position="559"/>
        <end position="580"/>
    </location>
</feature>
<accession>A0A6A7AVY8</accession>
<reference evidence="3" key="1">
    <citation type="submission" date="2020-01" db="EMBL/GenBank/DDBJ databases">
        <authorList>
            <consortium name="DOE Joint Genome Institute"/>
            <person name="Haridas S."/>
            <person name="Albert R."/>
            <person name="Binder M."/>
            <person name="Bloem J."/>
            <person name="Labutti K."/>
            <person name="Salamov A."/>
            <person name="Andreopoulos B."/>
            <person name="Baker S.E."/>
            <person name="Barry K."/>
            <person name="Bills G."/>
            <person name="Bluhm B.H."/>
            <person name="Cannon C."/>
            <person name="Castanera R."/>
            <person name="Culley D.E."/>
            <person name="Daum C."/>
            <person name="Ezra D."/>
            <person name="Gonzalez J.B."/>
            <person name="Henrissat B."/>
            <person name="Kuo A."/>
            <person name="Liang C."/>
            <person name="Lipzen A."/>
            <person name="Lutzoni F."/>
            <person name="Magnuson J."/>
            <person name="Mondo S."/>
            <person name="Nolan M."/>
            <person name="Ohm R."/>
            <person name="Pangilinan J."/>
            <person name="Park H.-J."/>
            <person name="Ramirez L."/>
            <person name="Alfaro M."/>
            <person name="Sun H."/>
            <person name="Tritt A."/>
            <person name="Yoshinaga Y."/>
            <person name="Zwiers L.-H."/>
            <person name="Turgeon B.G."/>
            <person name="Goodwin S.B."/>
            <person name="Spatafora J.W."/>
            <person name="Crous P.W."/>
            <person name="Grigoriev I.V."/>
        </authorList>
    </citation>
    <scope>NUCLEOTIDE SEQUENCE</scope>
    <source>
        <strain evidence="3">IPT5</strain>
    </source>
</reference>
<organism evidence="3 4">
    <name type="scientific">Plenodomus tracheiphilus IPT5</name>
    <dbReference type="NCBI Taxonomy" id="1408161"/>
    <lineage>
        <taxon>Eukaryota</taxon>
        <taxon>Fungi</taxon>
        <taxon>Dikarya</taxon>
        <taxon>Ascomycota</taxon>
        <taxon>Pezizomycotina</taxon>
        <taxon>Dothideomycetes</taxon>
        <taxon>Pleosporomycetidae</taxon>
        <taxon>Pleosporales</taxon>
        <taxon>Pleosporineae</taxon>
        <taxon>Leptosphaeriaceae</taxon>
        <taxon>Plenodomus</taxon>
    </lineage>
</organism>
<evidence type="ECO:0000313" key="4">
    <source>
        <dbReference type="Proteomes" id="UP000799423"/>
    </source>
</evidence>
<dbReference type="InterPro" id="IPR050829">
    <property type="entry name" value="CorA_MIT"/>
</dbReference>
<keyword evidence="2" id="KW-0812">Transmembrane</keyword>
<proteinExistence type="predicted"/>
<evidence type="ECO:0000313" key="3">
    <source>
        <dbReference type="EMBL" id="KAF2846288.1"/>
    </source>
</evidence>
<feature type="compositionally biased region" description="Polar residues" evidence="1">
    <location>
        <begin position="665"/>
        <end position="676"/>
    </location>
</feature>
<keyword evidence="2" id="KW-0472">Membrane</keyword>
<evidence type="ECO:0000256" key="2">
    <source>
        <dbReference type="SAM" id="Phobius"/>
    </source>
</evidence>
<dbReference type="InterPro" id="IPR002523">
    <property type="entry name" value="MgTranspt_CorA/ZnTranspt_ZntB"/>
</dbReference>
<evidence type="ECO:0000256" key="1">
    <source>
        <dbReference type="SAM" id="MobiDB-lite"/>
    </source>
</evidence>
<feature type="region of interest" description="Disordered" evidence="1">
    <location>
        <begin position="665"/>
        <end position="699"/>
    </location>
</feature>
<keyword evidence="2" id="KW-1133">Transmembrane helix</keyword>
<dbReference type="Pfam" id="PF01544">
    <property type="entry name" value="CorA"/>
    <property type="match status" value="1"/>
</dbReference>
<dbReference type="AlphaFoldDB" id="A0A6A7AVY8"/>
<sequence length="699" mass="79748">MHIAKLLKSRLVEGPDQSLRAQRVGRGKRPTSKDGQMACKNYQITITEVFASYSSDKHWSVKISVDALLYGKNTLHDVLRHVRPKEVRGKSPICTWIHRAITPHVGNTEFPSVFFPFLNYEANTRQENRNNYIQEVYEEYLRQEEVIADIPPEDMLPATNRLSRDFVGHKVLPLPDGMNLESYPYLEEDSDSDFSDHGAEGNDDDLQAEEKALIKSYLYGPPALHVRRTLDQFYYHMLSNTKDRDQDQVVSRWCQNVKHQSRHNLLMVDQLWLWKASQSHPSIAGQSETYVITCFPSRTGTGHGYQRSLDDLRHLVLDPSHRKRSPISKPEDLVSRVLESCCSVFDRMQNAEMLRFFQMFDDSIGSIDDQESRLFRDFQRGSTRLLELSPINKYYNEQKHTLLVDLLDIREEIKLLVEIKDIRDEVNIILTVLGIQWTLLERLSLHGSESPALTQGSVATNIVQTDIDDFTRMDSQARTIQEKLNTLMDLKQKAANAWEARESRETTVAASKQGNTVLVFTVVTIVFLPLSFMSSFFAIEIAAFPKDATTGETNWPLGIVTGLLFGISLSLSIPLIVFALNMESCSAMYRELRYNHLTRIGISIVGLLPFLASSDTPGSSRRRWTERLQKSHGAYADQPDRTGHTQGATYSTEIFGETKHAMSYRSTTSSHTLTENLTDRNHFSSHSAKNGSSKRRKYV</sequence>
<feature type="transmembrane region" description="Helical" evidence="2">
    <location>
        <begin position="517"/>
        <end position="539"/>
    </location>
</feature>
<dbReference type="GO" id="GO:0046873">
    <property type="term" value="F:metal ion transmembrane transporter activity"/>
    <property type="evidence" value="ECO:0007669"/>
    <property type="project" value="InterPro"/>
</dbReference>
<name>A0A6A7AVY8_9PLEO</name>
<dbReference type="OrthoDB" id="341259at2759"/>
<gene>
    <name evidence="3" type="ORF">T440DRAFT_406141</name>
</gene>
<evidence type="ECO:0008006" key="5">
    <source>
        <dbReference type="Google" id="ProtNLM"/>
    </source>
</evidence>
<dbReference type="EMBL" id="MU006336">
    <property type="protein sequence ID" value="KAF2846288.1"/>
    <property type="molecule type" value="Genomic_DNA"/>
</dbReference>
<protein>
    <recommendedName>
        <fullName evidence="5">Cora-domain-containing protein</fullName>
    </recommendedName>
</protein>